<feature type="transmembrane region" description="Helical" evidence="3">
    <location>
        <begin position="348"/>
        <end position="371"/>
    </location>
</feature>
<name>A0A1E4SW76_9ASCO</name>
<dbReference type="OrthoDB" id="10027823at2759"/>
<evidence type="ECO:0000256" key="2">
    <source>
        <dbReference type="SAM" id="MobiDB-lite"/>
    </source>
</evidence>
<feature type="transmembrane region" description="Helical" evidence="3">
    <location>
        <begin position="154"/>
        <end position="179"/>
    </location>
</feature>
<organism evidence="5 6">
    <name type="scientific">[Candida] arabinofermentans NRRL YB-2248</name>
    <dbReference type="NCBI Taxonomy" id="983967"/>
    <lineage>
        <taxon>Eukaryota</taxon>
        <taxon>Fungi</taxon>
        <taxon>Dikarya</taxon>
        <taxon>Ascomycota</taxon>
        <taxon>Saccharomycotina</taxon>
        <taxon>Pichiomycetes</taxon>
        <taxon>Pichiales</taxon>
        <taxon>Pichiaceae</taxon>
        <taxon>Ogataea</taxon>
        <taxon>Ogataea/Candida clade</taxon>
    </lineage>
</organism>
<evidence type="ECO:0000256" key="3">
    <source>
        <dbReference type="SAM" id="Phobius"/>
    </source>
</evidence>
<keyword evidence="3" id="KW-1133">Transmembrane helix</keyword>
<dbReference type="EMBL" id="KV453861">
    <property type="protein sequence ID" value="ODV83750.1"/>
    <property type="molecule type" value="Genomic_DNA"/>
</dbReference>
<evidence type="ECO:0000259" key="4">
    <source>
        <dbReference type="PROSITE" id="PS50850"/>
    </source>
</evidence>
<dbReference type="GO" id="GO:0022857">
    <property type="term" value="F:transmembrane transporter activity"/>
    <property type="evidence" value="ECO:0007669"/>
    <property type="project" value="InterPro"/>
</dbReference>
<feature type="transmembrane region" description="Helical" evidence="3">
    <location>
        <begin position="309"/>
        <end position="328"/>
    </location>
</feature>
<evidence type="ECO:0000313" key="5">
    <source>
        <dbReference type="EMBL" id="ODV83750.1"/>
    </source>
</evidence>
<evidence type="ECO:0000256" key="1">
    <source>
        <dbReference type="ARBA" id="ARBA00004141"/>
    </source>
</evidence>
<gene>
    <name evidence="5" type="ORF">CANARDRAFT_202656</name>
</gene>
<dbReference type="Proteomes" id="UP000094801">
    <property type="component" value="Unassembled WGS sequence"/>
</dbReference>
<dbReference type="PANTHER" id="PTHR23520:SF5">
    <property type="entry name" value="TRANSPORTER, PUTATIVE (AFU_ORTHOLOGUE AFUA_3G04000)-RELATED"/>
    <property type="match status" value="1"/>
</dbReference>
<dbReference type="InterPro" id="IPR011701">
    <property type="entry name" value="MFS"/>
</dbReference>
<dbReference type="SUPFAM" id="SSF103473">
    <property type="entry name" value="MFS general substrate transporter"/>
    <property type="match status" value="1"/>
</dbReference>
<dbReference type="PANTHER" id="PTHR23520">
    <property type="entry name" value="TRANSPORTER, PUTATIVE (AFU_ORTHOLOGUE AFUA_3G04000)-RELATED"/>
    <property type="match status" value="1"/>
</dbReference>
<dbReference type="GO" id="GO:0016020">
    <property type="term" value="C:membrane"/>
    <property type="evidence" value="ECO:0007669"/>
    <property type="project" value="UniProtKB-SubCell"/>
</dbReference>
<protein>
    <recommendedName>
        <fullName evidence="4">Major facilitator superfamily (MFS) profile domain-containing protein</fullName>
    </recommendedName>
</protein>
<feature type="transmembrane region" description="Helical" evidence="3">
    <location>
        <begin position="34"/>
        <end position="52"/>
    </location>
</feature>
<keyword evidence="6" id="KW-1185">Reference proteome</keyword>
<keyword evidence="3" id="KW-0472">Membrane</keyword>
<dbReference type="InterPro" id="IPR036259">
    <property type="entry name" value="MFS_trans_sf"/>
</dbReference>
<feature type="transmembrane region" description="Helical" evidence="3">
    <location>
        <begin position="424"/>
        <end position="447"/>
    </location>
</feature>
<dbReference type="Pfam" id="PF07690">
    <property type="entry name" value="MFS_1"/>
    <property type="match status" value="1"/>
</dbReference>
<reference evidence="6" key="1">
    <citation type="submission" date="2016-04" db="EMBL/GenBank/DDBJ databases">
        <title>Comparative genomics of biotechnologically important yeasts.</title>
        <authorList>
            <consortium name="DOE Joint Genome Institute"/>
            <person name="Riley R."/>
            <person name="Haridas S."/>
            <person name="Wolfe K.H."/>
            <person name="Lopes M.R."/>
            <person name="Hittinger C.T."/>
            <person name="Goker M."/>
            <person name="Salamov A."/>
            <person name="Wisecaver J."/>
            <person name="Long T.M."/>
            <person name="Aerts A.L."/>
            <person name="Barry K."/>
            <person name="Choi C."/>
            <person name="Clum A."/>
            <person name="Coughlan A.Y."/>
            <person name="Deshpande S."/>
            <person name="Douglass A.P."/>
            <person name="Hanson S.J."/>
            <person name="Klenk H.-P."/>
            <person name="Labutti K."/>
            <person name="Lapidus A."/>
            <person name="Lindquist E."/>
            <person name="Lipzen A."/>
            <person name="Meier-Kolthoff J.P."/>
            <person name="Ohm R.A."/>
            <person name="Otillar R.P."/>
            <person name="Pangilinan J."/>
            <person name="Peng Y."/>
            <person name="Rokas A."/>
            <person name="Rosa C.A."/>
            <person name="Scheuner C."/>
            <person name="Sibirny A.A."/>
            <person name="Slot J.C."/>
            <person name="Stielow J.B."/>
            <person name="Sun H."/>
            <person name="Kurtzman C.P."/>
            <person name="Blackwell M."/>
            <person name="Grigoriev I.V."/>
            <person name="Jeffries T.W."/>
        </authorList>
    </citation>
    <scope>NUCLEOTIDE SEQUENCE [LARGE SCALE GENOMIC DNA]</scope>
    <source>
        <strain evidence="6">NRRL YB-2248</strain>
    </source>
</reference>
<sequence>MLLNHLVSFYSEIGLKTIVHAPLNIRRLLLLKTLRNFCYSGVTIILAIYLKLEGFSPDMIGVFIGMGFLGDLLKTFYLGLITDTVGRKKLMIWCYVVMFLTTMIFYLTNIKIIMWLNIVFGIMSTAGAEVSIFRPCEQAAISQLADFEQRSDYFTWYVFLGLLGMAAGSGVNGVMISYLQNTLKWEVADSYRFVFLSMSFLTLVLMFLCSRLDSEIEYTPVPIDETELTLLDEEEEQEEQDQTKDHTPPPAQSRESNAIDLLRSPNRLKITQIVLLYCVDVISKATIMDSWLSYYMVEQFKTEAKTVGTIFFLINSISAIMSLFGTVICKRYGPIYTMIYTHFPCSIFVFLIPFAPNMVVMLFLLVMRAIFKSMDVGSKTVFITSVVDDNERTAVLGLQNSFRILGQVFAPIITGMMANGNMQWVSFLFSATLRVCVYEVGIIVLFWKDRNTLGKRK</sequence>
<feature type="domain" description="Major facilitator superfamily (MFS) profile" evidence="4">
    <location>
        <begin position="1"/>
        <end position="451"/>
    </location>
</feature>
<feature type="transmembrane region" description="Helical" evidence="3">
    <location>
        <begin position="273"/>
        <end position="297"/>
    </location>
</feature>
<proteinExistence type="predicted"/>
<dbReference type="PROSITE" id="PS50850">
    <property type="entry name" value="MFS"/>
    <property type="match status" value="1"/>
</dbReference>
<keyword evidence="3" id="KW-0812">Transmembrane</keyword>
<feature type="transmembrane region" description="Helical" evidence="3">
    <location>
        <begin position="113"/>
        <end position="133"/>
    </location>
</feature>
<dbReference type="InterPro" id="IPR020846">
    <property type="entry name" value="MFS_dom"/>
</dbReference>
<comment type="subcellular location">
    <subcellularLocation>
        <location evidence="1">Membrane</location>
        <topology evidence="1">Multi-pass membrane protein</topology>
    </subcellularLocation>
</comment>
<evidence type="ECO:0000313" key="6">
    <source>
        <dbReference type="Proteomes" id="UP000094801"/>
    </source>
</evidence>
<dbReference type="STRING" id="983967.A0A1E4SW76"/>
<accession>A0A1E4SW76</accession>
<feature type="transmembrane region" description="Helical" evidence="3">
    <location>
        <begin position="90"/>
        <end position="107"/>
    </location>
</feature>
<feature type="transmembrane region" description="Helical" evidence="3">
    <location>
        <begin position="58"/>
        <end position="78"/>
    </location>
</feature>
<dbReference type="Gene3D" id="1.20.1250.20">
    <property type="entry name" value="MFS general substrate transporter like domains"/>
    <property type="match status" value="1"/>
</dbReference>
<feature type="region of interest" description="Disordered" evidence="2">
    <location>
        <begin position="234"/>
        <end position="256"/>
    </location>
</feature>
<dbReference type="AlphaFoldDB" id="A0A1E4SW76"/>
<feature type="transmembrane region" description="Helical" evidence="3">
    <location>
        <begin position="191"/>
        <end position="209"/>
    </location>
</feature>